<reference evidence="3 4" key="1">
    <citation type="submission" date="2022-09" db="EMBL/GenBank/DDBJ databases">
        <authorList>
            <person name="Han X.L."/>
            <person name="Wang Q."/>
            <person name="Lu T."/>
        </authorList>
    </citation>
    <scope>NUCLEOTIDE SEQUENCE [LARGE SCALE GENOMIC DNA]</scope>
    <source>
        <strain evidence="3 4">WQ 127069</strain>
    </source>
</reference>
<dbReference type="PANTHER" id="PTHR43283:SF7">
    <property type="entry name" value="BETA-LACTAMASE-RELATED DOMAIN-CONTAINING PROTEIN"/>
    <property type="match status" value="1"/>
</dbReference>
<protein>
    <submittedName>
        <fullName evidence="3">Beta-lactamase family protein</fullName>
    </submittedName>
</protein>
<dbReference type="InterPro" id="IPR012338">
    <property type="entry name" value="Beta-lactam/transpept-like"/>
</dbReference>
<dbReference type="Proteomes" id="UP001652445">
    <property type="component" value="Unassembled WGS sequence"/>
</dbReference>
<evidence type="ECO:0000256" key="1">
    <source>
        <dbReference type="SAM" id="MobiDB-lite"/>
    </source>
</evidence>
<dbReference type="InterPro" id="IPR001466">
    <property type="entry name" value="Beta-lactam-related"/>
</dbReference>
<dbReference type="Gene3D" id="3.40.710.10">
    <property type="entry name" value="DD-peptidase/beta-lactamase superfamily"/>
    <property type="match status" value="1"/>
</dbReference>
<dbReference type="SUPFAM" id="SSF56601">
    <property type="entry name" value="beta-lactamase/transpeptidase-like"/>
    <property type="match status" value="1"/>
</dbReference>
<organism evidence="3 4">
    <name type="scientific">Paenibacillus baimaensis</name>
    <dbReference type="NCBI Taxonomy" id="2982185"/>
    <lineage>
        <taxon>Bacteria</taxon>
        <taxon>Bacillati</taxon>
        <taxon>Bacillota</taxon>
        <taxon>Bacilli</taxon>
        <taxon>Bacillales</taxon>
        <taxon>Paenibacillaceae</taxon>
        <taxon>Paenibacillus</taxon>
    </lineage>
</organism>
<proteinExistence type="predicted"/>
<sequence length="431" mass="46845">MLDTELENKGRRSTRASENGVGRSLVGLRTAAICLLSAILLTTAACSKTPAKGEPTAYSGQKVVQSMESILPPDYWPTAGWKTALPEEHGVDSASIAAMVEDFKDHNVHSFVLIRDGYVLSEGYSQAVDADTRQPLYSVTKSVTSAITGMLIGEHVLTGVDQKLKDFFPGIERDAAKGNITVEQVLSMTSGLEWDNRGERSSNEMADSPNWLQYVLERPVTSQPGTVFNYSNGNAHLMSGVLQTALGVPISLYAKSKLFDPLGITNMSWGVDPQGYSIGAWSLQLTTRDMAKFGLMYLQKGQWEGKEIVPRSWVEASVQQRVAENYADGTRGGYGYFWWLKPVSNSGSAILDHDAFYAAGSGGQRIFVVPDLNLIMAFTGNNQKEDYMPEGMLFKATTAVKSNQPLAANAAGEARLTAALQAFKAMVDKPE</sequence>
<keyword evidence="4" id="KW-1185">Reference proteome</keyword>
<dbReference type="PANTHER" id="PTHR43283">
    <property type="entry name" value="BETA-LACTAMASE-RELATED"/>
    <property type="match status" value="1"/>
</dbReference>
<feature type="region of interest" description="Disordered" evidence="1">
    <location>
        <begin position="1"/>
        <end position="20"/>
    </location>
</feature>
<dbReference type="Pfam" id="PF00144">
    <property type="entry name" value="Beta-lactamase"/>
    <property type="match status" value="1"/>
</dbReference>
<feature type="domain" description="Beta-lactamase-related" evidence="2">
    <location>
        <begin position="110"/>
        <end position="385"/>
    </location>
</feature>
<comment type="caution">
    <text evidence="3">The sequence shown here is derived from an EMBL/GenBank/DDBJ whole genome shotgun (WGS) entry which is preliminary data.</text>
</comment>
<evidence type="ECO:0000259" key="2">
    <source>
        <dbReference type="Pfam" id="PF00144"/>
    </source>
</evidence>
<accession>A0ABT2UFR9</accession>
<evidence type="ECO:0000313" key="4">
    <source>
        <dbReference type="Proteomes" id="UP001652445"/>
    </source>
</evidence>
<name>A0ABT2UFR9_9BACL</name>
<dbReference type="RefSeq" id="WP_262684758.1">
    <property type="nucleotide sequence ID" value="NZ_JAOQIO010000052.1"/>
</dbReference>
<dbReference type="InterPro" id="IPR050789">
    <property type="entry name" value="Diverse_Enzym_Activities"/>
</dbReference>
<dbReference type="EMBL" id="JAOQIO010000052">
    <property type="protein sequence ID" value="MCU6793487.1"/>
    <property type="molecule type" value="Genomic_DNA"/>
</dbReference>
<feature type="compositionally biased region" description="Basic and acidic residues" evidence="1">
    <location>
        <begin position="1"/>
        <end position="10"/>
    </location>
</feature>
<gene>
    <name evidence="3" type="ORF">OB236_15375</name>
</gene>
<evidence type="ECO:0000313" key="3">
    <source>
        <dbReference type="EMBL" id="MCU6793487.1"/>
    </source>
</evidence>